<comment type="caution">
    <text evidence="11">The sequence shown here is derived from an EMBL/GenBank/DDBJ whole genome shotgun (WGS) entry which is preliminary data.</text>
</comment>
<dbReference type="PANTHER" id="PTHR13205:SF15">
    <property type="entry name" value="DOLICHOL KINASE"/>
    <property type="match status" value="1"/>
</dbReference>
<keyword evidence="12" id="KW-1185">Reference proteome</keyword>
<dbReference type="PANTHER" id="PTHR13205">
    <property type="entry name" value="TRANSMEMBRANE PROTEIN 15-RELATED"/>
    <property type="match status" value="1"/>
</dbReference>
<evidence type="ECO:0000256" key="8">
    <source>
        <dbReference type="ARBA" id="ARBA00022989"/>
    </source>
</evidence>
<dbReference type="AlphaFoldDB" id="A0A8K0K4H3"/>
<evidence type="ECO:0000256" key="9">
    <source>
        <dbReference type="ARBA" id="ARBA00023136"/>
    </source>
</evidence>
<feature type="transmembrane region" description="Helical" evidence="10">
    <location>
        <begin position="245"/>
        <end position="271"/>
    </location>
</feature>
<dbReference type="Proteomes" id="UP000792457">
    <property type="component" value="Unassembled WGS sequence"/>
</dbReference>
<evidence type="ECO:0000256" key="3">
    <source>
        <dbReference type="ARBA" id="ARBA00012132"/>
    </source>
</evidence>
<evidence type="ECO:0000256" key="10">
    <source>
        <dbReference type="SAM" id="Phobius"/>
    </source>
</evidence>
<keyword evidence="9 10" id="KW-0472">Membrane</keyword>
<organism evidence="11 12">
    <name type="scientific">Ladona fulva</name>
    <name type="common">Scarce chaser dragonfly</name>
    <name type="synonym">Libellula fulva</name>
    <dbReference type="NCBI Taxonomy" id="123851"/>
    <lineage>
        <taxon>Eukaryota</taxon>
        <taxon>Metazoa</taxon>
        <taxon>Ecdysozoa</taxon>
        <taxon>Arthropoda</taxon>
        <taxon>Hexapoda</taxon>
        <taxon>Insecta</taxon>
        <taxon>Pterygota</taxon>
        <taxon>Palaeoptera</taxon>
        <taxon>Odonata</taxon>
        <taxon>Epiprocta</taxon>
        <taxon>Anisoptera</taxon>
        <taxon>Libelluloidea</taxon>
        <taxon>Libellulidae</taxon>
        <taxon>Ladona</taxon>
    </lineage>
</organism>
<comment type="subcellular location">
    <subcellularLocation>
        <location evidence="1">Endoplasmic reticulum membrane</location>
        <topology evidence="1">Multi-pass membrane protein</topology>
    </subcellularLocation>
</comment>
<feature type="transmembrane region" description="Helical" evidence="10">
    <location>
        <begin position="64"/>
        <end position="87"/>
    </location>
</feature>
<dbReference type="InterPro" id="IPR032974">
    <property type="entry name" value="Polypren_kinase"/>
</dbReference>
<keyword evidence="4" id="KW-0808">Transferase</keyword>
<evidence type="ECO:0000256" key="4">
    <source>
        <dbReference type="ARBA" id="ARBA00022679"/>
    </source>
</evidence>
<keyword evidence="8 10" id="KW-1133">Transmembrane helix</keyword>
<dbReference type="OrthoDB" id="377083at2759"/>
<feature type="transmembrane region" description="Helical" evidence="10">
    <location>
        <begin position="148"/>
        <end position="166"/>
    </location>
</feature>
<evidence type="ECO:0000313" key="11">
    <source>
        <dbReference type="EMBL" id="KAG8227783.1"/>
    </source>
</evidence>
<proteinExistence type="inferred from homology"/>
<keyword evidence="5 10" id="KW-0812">Transmembrane</keyword>
<evidence type="ECO:0000256" key="1">
    <source>
        <dbReference type="ARBA" id="ARBA00004477"/>
    </source>
</evidence>
<evidence type="ECO:0000256" key="2">
    <source>
        <dbReference type="ARBA" id="ARBA00010794"/>
    </source>
</evidence>
<accession>A0A8K0K4H3</accession>
<dbReference type="GO" id="GO:0005789">
    <property type="term" value="C:endoplasmic reticulum membrane"/>
    <property type="evidence" value="ECO:0007669"/>
    <property type="project" value="UniProtKB-SubCell"/>
</dbReference>
<protein>
    <recommendedName>
        <fullName evidence="3">dolichol kinase</fullName>
        <ecNumber evidence="3">2.7.1.108</ecNumber>
    </recommendedName>
</protein>
<evidence type="ECO:0000256" key="5">
    <source>
        <dbReference type="ARBA" id="ARBA00022692"/>
    </source>
</evidence>
<feature type="transmembrane region" description="Helical" evidence="10">
    <location>
        <begin position="354"/>
        <end position="372"/>
    </location>
</feature>
<feature type="transmembrane region" description="Helical" evidence="10">
    <location>
        <begin position="291"/>
        <end position="324"/>
    </location>
</feature>
<feature type="transmembrane region" description="Helical" evidence="10">
    <location>
        <begin position="123"/>
        <end position="142"/>
    </location>
</feature>
<feature type="transmembrane region" description="Helical" evidence="10">
    <location>
        <begin position="384"/>
        <end position="408"/>
    </location>
</feature>
<evidence type="ECO:0000256" key="6">
    <source>
        <dbReference type="ARBA" id="ARBA00022777"/>
    </source>
</evidence>
<dbReference type="EMBL" id="KZ308340">
    <property type="protein sequence ID" value="KAG8227783.1"/>
    <property type="molecule type" value="Genomic_DNA"/>
</dbReference>
<dbReference type="GO" id="GO:0004168">
    <property type="term" value="F:dolichol kinase activity"/>
    <property type="evidence" value="ECO:0007669"/>
    <property type="project" value="UniProtKB-EC"/>
</dbReference>
<evidence type="ECO:0000313" key="12">
    <source>
        <dbReference type="Proteomes" id="UP000792457"/>
    </source>
</evidence>
<keyword evidence="6" id="KW-0418">Kinase</keyword>
<comment type="similarity">
    <text evidence="2">Belongs to the polyprenol kinase family.</text>
</comment>
<sequence length="451" mass="50792">MSRQEYFLKRSCDYFEKLSACTNVSLNVYALYYRPGASCGFWLAILLPIAVYSAEDNLLEPNDIYFRLSTVTCTTLFAAAILYIRYLYRTAETINDLSWFHYIPIAVASFLLYLYFRLYIFAFIFIGTINAYLYIVGLSFVFGKFPLSFTYGEASIAVQAAIMFAIRSIRNIFLMHKQPNLTDIQKITLVLQVGLVGCGLIVFLVYNFPVTKRLTGLLISLFVVPFGFIVPLLRRLLGEDPILWLLWLIFSDVNRVMLLVYWFGCCVLAILAVGSQMTKSTVASTVVRKNFHYLIVAVYIPGVIFDCSLLYLSSGIALAIFILVEMVRVLQIQPFGDILQKSFESFADEKDQGVLALTPIYLLAGCSLPLWIKPDYCSAGPERYLPALAGILSVGIGDTAASVGGSLYGKHKWSGIIKLMESLKWIHKITRGNSIFNFMPISCNNSLNNIW</sequence>
<reference evidence="11" key="2">
    <citation type="submission" date="2017-10" db="EMBL/GenBank/DDBJ databases">
        <title>Ladona fulva Genome sequencing and assembly.</title>
        <authorList>
            <person name="Murali S."/>
            <person name="Richards S."/>
            <person name="Bandaranaike D."/>
            <person name="Bellair M."/>
            <person name="Blankenburg K."/>
            <person name="Chao H."/>
            <person name="Dinh H."/>
            <person name="Doddapaneni H."/>
            <person name="Dugan-Rocha S."/>
            <person name="Elkadiri S."/>
            <person name="Gnanaolivu R."/>
            <person name="Hernandez B."/>
            <person name="Skinner E."/>
            <person name="Javaid M."/>
            <person name="Lee S."/>
            <person name="Li M."/>
            <person name="Ming W."/>
            <person name="Munidasa M."/>
            <person name="Muniz J."/>
            <person name="Nguyen L."/>
            <person name="Hughes D."/>
            <person name="Osuji N."/>
            <person name="Pu L.-L."/>
            <person name="Puazo M."/>
            <person name="Qu C."/>
            <person name="Quiroz J."/>
            <person name="Raj R."/>
            <person name="Weissenberger G."/>
            <person name="Xin Y."/>
            <person name="Zou X."/>
            <person name="Han Y."/>
            <person name="Worley K."/>
            <person name="Muzny D."/>
            <person name="Gibbs R."/>
        </authorList>
    </citation>
    <scope>NUCLEOTIDE SEQUENCE</scope>
    <source>
        <strain evidence="11">Sampled in the wild</strain>
    </source>
</reference>
<keyword evidence="7" id="KW-0256">Endoplasmic reticulum</keyword>
<reference evidence="11" key="1">
    <citation type="submission" date="2013-04" db="EMBL/GenBank/DDBJ databases">
        <authorList>
            <person name="Qu J."/>
            <person name="Murali S.C."/>
            <person name="Bandaranaike D."/>
            <person name="Bellair M."/>
            <person name="Blankenburg K."/>
            <person name="Chao H."/>
            <person name="Dinh H."/>
            <person name="Doddapaneni H."/>
            <person name="Downs B."/>
            <person name="Dugan-Rocha S."/>
            <person name="Elkadiri S."/>
            <person name="Gnanaolivu R.D."/>
            <person name="Hernandez B."/>
            <person name="Javaid M."/>
            <person name="Jayaseelan J.C."/>
            <person name="Lee S."/>
            <person name="Li M."/>
            <person name="Ming W."/>
            <person name="Munidasa M."/>
            <person name="Muniz J."/>
            <person name="Nguyen L."/>
            <person name="Ongeri F."/>
            <person name="Osuji N."/>
            <person name="Pu L.-L."/>
            <person name="Puazo M."/>
            <person name="Qu C."/>
            <person name="Quiroz J."/>
            <person name="Raj R."/>
            <person name="Weissenberger G."/>
            <person name="Xin Y."/>
            <person name="Zou X."/>
            <person name="Han Y."/>
            <person name="Richards S."/>
            <person name="Worley K."/>
            <person name="Muzny D."/>
            <person name="Gibbs R."/>
        </authorList>
    </citation>
    <scope>NUCLEOTIDE SEQUENCE</scope>
    <source>
        <strain evidence="11">Sampled in the wild</strain>
    </source>
</reference>
<feature type="transmembrane region" description="Helical" evidence="10">
    <location>
        <begin position="32"/>
        <end position="52"/>
    </location>
</feature>
<feature type="transmembrane region" description="Helical" evidence="10">
    <location>
        <begin position="99"/>
        <end position="116"/>
    </location>
</feature>
<gene>
    <name evidence="11" type="ORF">J437_LFUL006417</name>
</gene>
<dbReference type="EC" id="2.7.1.108" evidence="3"/>
<name>A0A8K0K4H3_LADFU</name>
<feature type="transmembrane region" description="Helical" evidence="10">
    <location>
        <begin position="214"/>
        <end position="233"/>
    </location>
</feature>
<evidence type="ECO:0000256" key="7">
    <source>
        <dbReference type="ARBA" id="ARBA00022824"/>
    </source>
</evidence>
<dbReference type="GO" id="GO:0043048">
    <property type="term" value="P:dolichyl monophosphate biosynthetic process"/>
    <property type="evidence" value="ECO:0007669"/>
    <property type="project" value="TreeGrafter"/>
</dbReference>
<feature type="transmembrane region" description="Helical" evidence="10">
    <location>
        <begin position="187"/>
        <end position="208"/>
    </location>
</feature>